<feature type="region of interest" description="Disordered" evidence="1">
    <location>
        <begin position="254"/>
        <end position="362"/>
    </location>
</feature>
<name>A0ABR1UQV2_9PEZI</name>
<dbReference type="GeneID" id="92092142"/>
<gene>
    <name evidence="2" type="ORF">PG994_007670</name>
</gene>
<reference evidence="2 3" key="1">
    <citation type="submission" date="2023-01" db="EMBL/GenBank/DDBJ databases">
        <title>Analysis of 21 Apiospora genomes using comparative genomics revels a genus with tremendous synthesis potential of carbohydrate active enzymes and secondary metabolites.</title>
        <authorList>
            <person name="Sorensen T."/>
        </authorList>
    </citation>
    <scope>NUCLEOTIDE SEQUENCE [LARGE SCALE GENOMIC DNA]</scope>
    <source>
        <strain evidence="2 3">CBS 135458</strain>
    </source>
</reference>
<protein>
    <submittedName>
        <fullName evidence="2">Uncharacterized protein</fullName>
    </submittedName>
</protein>
<comment type="caution">
    <text evidence="2">The sequence shown here is derived from an EMBL/GenBank/DDBJ whole genome shotgun (WGS) entry which is preliminary data.</text>
</comment>
<feature type="region of interest" description="Disordered" evidence="1">
    <location>
        <begin position="1"/>
        <end position="26"/>
    </location>
</feature>
<dbReference type="RefSeq" id="XP_066714566.1">
    <property type="nucleotide sequence ID" value="XM_066859079.1"/>
</dbReference>
<keyword evidence="3" id="KW-1185">Reference proteome</keyword>
<evidence type="ECO:0000313" key="3">
    <source>
        <dbReference type="Proteomes" id="UP001480595"/>
    </source>
</evidence>
<evidence type="ECO:0000313" key="2">
    <source>
        <dbReference type="EMBL" id="KAK8061304.1"/>
    </source>
</evidence>
<feature type="compositionally biased region" description="Basic and acidic residues" evidence="1">
    <location>
        <begin position="290"/>
        <end position="302"/>
    </location>
</feature>
<evidence type="ECO:0000256" key="1">
    <source>
        <dbReference type="SAM" id="MobiDB-lite"/>
    </source>
</evidence>
<feature type="compositionally biased region" description="Basic and acidic residues" evidence="1">
    <location>
        <begin position="262"/>
        <end position="273"/>
    </location>
</feature>
<feature type="region of interest" description="Disordered" evidence="1">
    <location>
        <begin position="64"/>
        <end position="102"/>
    </location>
</feature>
<sequence>MAEARKPRTTLPHYPTISSSDKRVSDEPTTVSILSKWNHTIVNAALEAVQSTLHTSVWTQWKGLSNWQEPQPRDNKPRARKGVPDGGAIAACESNADNPDLGRRAKERLPKDYKPAAKWHSGLLWQKELIDQDGKWKSGTEFNNHAMPIKQAFTYCLEKGCRYGCIISTQEAFIFHESTEEELRGCLSRNGLMEYVSVPWKRRFPENSQEPRVMTINLALWFVHTLAGNSHRVDWSYPSLAEKLVELPCSHAQTGLETPVSEPKEQNRSRGTREPSFLSSSQPRKRARQRSLDESNESEGHEGTPLFTSFNPSEVPARQSRQSFASDSALSPSQEAPPAEATSSDGSYPLRRSRRSKRRKGQ</sequence>
<accession>A0ABR1UQV2</accession>
<organism evidence="2 3">
    <name type="scientific">Apiospora phragmitis</name>
    <dbReference type="NCBI Taxonomy" id="2905665"/>
    <lineage>
        <taxon>Eukaryota</taxon>
        <taxon>Fungi</taxon>
        <taxon>Dikarya</taxon>
        <taxon>Ascomycota</taxon>
        <taxon>Pezizomycotina</taxon>
        <taxon>Sordariomycetes</taxon>
        <taxon>Xylariomycetidae</taxon>
        <taxon>Amphisphaeriales</taxon>
        <taxon>Apiosporaceae</taxon>
        <taxon>Apiospora</taxon>
    </lineage>
</organism>
<dbReference type="EMBL" id="JAQQWL010000008">
    <property type="protein sequence ID" value="KAK8061304.1"/>
    <property type="molecule type" value="Genomic_DNA"/>
</dbReference>
<feature type="compositionally biased region" description="Polar residues" evidence="1">
    <location>
        <begin position="319"/>
        <end position="334"/>
    </location>
</feature>
<proteinExistence type="predicted"/>
<feature type="compositionally biased region" description="Basic residues" evidence="1">
    <location>
        <begin position="351"/>
        <end position="362"/>
    </location>
</feature>
<dbReference type="Proteomes" id="UP001480595">
    <property type="component" value="Unassembled WGS sequence"/>
</dbReference>